<feature type="transmembrane region" description="Helical" evidence="8">
    <location>
        <begin position="190"/>
        <end position="209"/>
    </location>
</feature>
<name>A0A8S2RT34_9BILA</name>
<sequence>MLFTWISGITVSTIPAILINIVLAKKEIREKNSLDEHDDFFIKKLVSDKHHSNVENKIHSLPNVEEIRVKAYILIIVLILSICFSVYLVTFIAIGLRLQFHYEPSSLKEDDIVINPWSDGLARFVKDVYINIFVMFVVISRTSLFPAIIHRVISILKQVVPWRFKIIFDYILLNNHRLTTVLYPAVQTRLYLTITLIMQITGVFISLILDFTDEPLSVYNGGTRFMIFMFETVNARFAGYQTIDISRLAAGTLLTYMLLMAAKPQMLCAINENPFELEWIVLQTQEKVEQKLETRRQSMGLQNTTVLDVRRQSVAFPINRVQNFLKRQSIAAKTSARKHFSKHLKQALAKNQIGVDDIHNVMNIDRGGQQPQISHRPSAVASGSSNDDDANISWLRRKLFIIVFTRQLIQSISVLIISPRMWLFLFLFLICSFEQYHLHPTDTNITVFKIIFEIISGYPGIASSFCSVFSSKSKVIIIICMCIERHRGLVDSMKDQEQIEYSAVGLN</sequence>
<evidence type="ECO:0000313" key="9">
    <source>
        <dbReference type="EMBL" id="CAF1377991.1"/>
    </source>
</evidence>
<accession>A0A8S2RT34</accession>
<keyword evidence="4 8" id="KW-1133">Transmembrane helix</keyword>
<proteinExistence type="predicted"/>
<dbReference type="GO" id="GO:0030001">
    <property type="term" value="P:metal ion transport"/>
    <property type="evidence" value="ECO:0007669"/>
    <property type="project" value="UniProtKB-ARBA"/>
</dbReference>
<comment type="caution">
    <text evidence="10">The sequence shown here is derived from an EMBL/GenBank/DDBJ whole genome shotgun (WGS) entry which is preliminary data.</text>
</comment>
<dbReference type="GO" id="GO:0008324">
    <property type="term" value="F:monoatomic cation transmembrane transporter activity"/>
    <property type="evidence" value="ECO:0007669"/>
    <property type="project" value="InterPro"/>
</dbReference>
<evidence type="ECO:0000256" key="1">
    <source>
        <dbReference type="ARBA" id="ARBA00004141"/>
    </source>
</evidence>
<feature type="transmembrane region" description="Helical" evidence="8">
    <location>
        <begin position="71"/>
        <end position="96"/>
    </location>
</feature>
<keyword evidence="2" id="KW-0813">Transport</keyword>
<feature type="transmembrane region" description="Helical" evidence="8">
    <location>
        <begin position="245"/>
        <end position="262"/>
    </location>
</feature>
<keyword evidence="5" id="KW-0406">Ion transport</keyword>
<evidence type="ECO:0000256" key="4">
    <source>
        <dbReference type="ARBA" id="ARBA00022989"/>
    </source>
</evidence>
<keyword evidence="3 8" id="KW-0812">Transmembrane</keyword>
<dbReference type="GO" id="GO:0005886">
    <property type="term" value="C:plasma membrane"/>
    <property type="evidence" value="ECO:0007669"/>
    <property type="project" value="TreeGrafter"/>
</dbReference>
<dbReference type="AlphaFoldDB" id="A0A8S2RT34"/>
<feature type="transmembrane region" description="Helical" evidence="8">
    <location>
        <begin position="450"/>
        <end position="469"/>
    </location>
</feature>
<protein>
    <submittedName>
        <fullName evidence="10">Uncharacterized protein</fullName>
    </submittedName>
</protein>
<evidence type="ECO:0000256" key="3">
    <source>
        <dbReference type="ARBA" id="ARBA00022692"/>
    </source>
</evidence>
<evidence type="ECO:0000313" key="10">
    <source>
        <dbReference type="EMBL" id="CAF4186695.1"/>
    </source>
</evidence>
<feature type="region of interest" description="Disordered" evidence="7">
    <location>
        <begin position="366"/>
        <end position="387"/>
    </location>
</feature>
<dbReference type="InterPro" id="IPR051143">
    <property type="entry name" value="TrkH_K-transport"/>
</dbReference>
<dbReference type="Proteomes" id="UP000677228">
    <property type="component" value="Unassembled WGS sequence"/>
</dbReference>
<dbReference type="InterPro" id="IPR003445">
    <property type="entry name" value="Cat_transpt"/>
</dbReference>
<dbReference type="PANTHER" id="PTHR31064">
    <property type="entry name" value="POTASSIUM TRANSPORT PROTEIN DDB_G0292412-RELATED"/>
    <property type="match status" value="1"/>
</dbReference>
<feature type="compositionally biased region" description="Polar residues" evidence="7">
    <location>
        <begin position="369"/>
        <end position="385"/>
    </location>
</feature>
<keyword evidence="6 8" id="KW-0472">Membrane</keyword>
<dbReference type="PANTHER" id="PTHR31064:SF30">
    <property type="entry name" value="HIGH-AFFINITY POTASSIUM TRANSPORT PROTEIN-RELATED"/>
    <property type="match status" value="1"/>
</dbReference>
<feature type="transmembrane region" description="Helical" evidence="8">
    <location>
        <begin position="408"/>
        <end position="430"/>
    </location>
</feature>
<evidence type="ECO:0000256" key="8">
    <source>
        <dbReference type="SAM" id="Phobius"/>
    </source>
</evidence>
<evidence type="ECO:0000313" key="11">
    <source>
        <dbReference type="Proteomes" id="UP000682733"/>
    </source>
</evidence>
<comment type="subcellular location">
    <subcellularLocation>
        <location evidence="1">Membrane</location>
        <topology evidence="1">Multi-pass membrane protein</topology>
    </subcellularLocation>
</comment>
<evidence type="ECO:0000256" key="6">
    <source>
        <dbReference type="ARBA" id="ARBA00023136"/>
    </source>
</evidence>
<dbReference type="EMBL" id="CAJOBA010046221">
    <property type="protein sequence ID" value="CAF4186695.1"/>
    <property type="molecule type" value="Genomic_DNA"/>
</dbReference>
<gene>
    <name evidence="9" type="ORF">OVA965_LOCUS31982</name>
    <name evidence="10" type="ORF">TMI583_LOCUS32828</name>
</gene>
<evidence type="ECO:0000256" key="5">
    <source>
        <dbReference type="ARBA" id="ARBA00023065"/>
    </source>
</evidence>
<dbReference type="Proteomes" id="UP000682733">
    <property type="component" value="Unassembled WGS sequence"/>
</dbReference>
<evidence type="ECO:0000256" key="2">
    <source>
        <dbReference type="ARBA" id="ARBA00022448"/>
    </source>
</evidence>
<evidence type="ECO:0000256" key="7">
    <source>
        <dbReference type="SAM" id="MobiDB-lite"/>
    </source>
</evidence>
<dbReference type="EMBL" id="CAJNOK010024540">
    <property type="protein sequence ID" value="CAF1377991.1"/>
    <property type="molecule type" value="Genomic_DNA"/>
</dbReference>
<reference evidence="10" key="1">
    <citation type="submission" date="2021-02" db="EMBL/GenBank/DDBJ databases">
        <authorList>
            <person name="Nowell W R."/>
        </authorList>
    </citation>
    <scope>NUCLEOTIDE SEQUENCE</scope>
</reference>
<dbReference type="Pfam" id="PF02386">
    <property type="entry name" value="TrkH"/>
    <property type="match status" value="1"/>
</dbReference>
<feature type="transmembrane region" description="Helical" evidence="8">
    <location>
        <begin position="128"/>
        <end position="149"/>
    </location>
</feature>
<feature type="transmembrane region" description="Helical" evidence="8">
    <location>
        <begin position="6"/>
        <end position="24"/>
    </location>
</feature>
<organism evidence="10 11">
    <name type="scientific">Didymodactylos carnosus</name>
    <dbReference type="NCBI Taxonomy" id="1234261"/>
    <lineage>
        <taxon>Eukaryota</taxon>
        <taxon>Metazoa</taxon>
        <taxon>Spiralia</taxon>
        <taxon>Gnathifera</taxon>
        <taxon>Rotifera</taxon>
        <taxon>Eurotatoria</taxon>
        <taxon>Bdelloidea</taxon>
        <taxon>Philodinida</taxon>
        <taxon>Philodinidae</taxon>
        <taxon>Didymodactylos</taxon>
    </lineage>
</organism>